<evidence type="ECO:0000313" key="1">
    <source>
        <dbReference type="EMBL" id="JAD69508.1"/>
    </source>
</evidence>
<name>A0A0A9C4X4_ARUDO</name>
<protein>
    <submittedName>
        <fullName evidence="1">Uncharacterized protein</fullName>
    </submittedName>
</protein>
<accession>A0A0A9C4X4</accession>
<organism evidence="1">
    <name type="scientific">Arundo donax</name>
    <name type="common">Giant reed</name>
    <name type="synonym">Donax arundinaceus</name>
    <dbReference type="NCBI Taxonomy" id="35708"/>
    <lineage>
        <taxon>Eukaryota</taxon>
        <taxon>Viridiplantae</taxon>
        <taxon>Streptophyta</taxon>
        <taxon>Embryophyta</taxon>
        <taxon>Tracheophyta</taxon>
        <taxon>Spermatophyta</taxon>
        <taxon>Magnoliopsida</taxon>
        <taxon>Liliopsida</taxon>
        <taxon>Poales</taxon>
        <taxon>Poaceae</taxon>
        <taxon>PACMAD clade</taxon>
        <taxon>Arundinoideae</taxon>
        <taxon>Arundineae</taxon>
        <taxon>Arundo</taxon>
    </lineage>
</organism>
<reference evidence="1" key="1">
    <citation type="submission" date="2014-09" db="EMBL/GenBank/DDBJ databases">
        <authorList>
            <person name="Magalhaes I.L.F."/>
            <person name="Oliveira U."/>
            <person name="Santos F.R."/>
            <person name="Vidigal T.H.D.A."/>
            <person name="Brescovit A.D."/>
            <person name="Santos A.J."/>
        </authorList>
    </citation>
    <scope>NUCLEOTIDE SEQUENCE</scope>
    <source>
        <tissue evidence="1">Shoot tissue taken approximately 20 cm above the soil surface</tissue>
    </source>
</reference>
<reference evidence="1" key="2">
    <citation type="journal article" date="2015" name="Data Brief">
        <title>Shoot transcriptome of the giant reed, Arundo donax.</title>
        <authorList>
            <person name="Barrero R.A."/>
            <person name="Guerrero F.D."/>
            <person name="Moolhuijzen P."/>
            <person name="Goolsby J.A."/>
            <person name="Tidwell J."/>
            <person name="Bellgard S.E."/>
            <person name="Bellgard M.I."/>
        </authorList>
    </citation>
    <scope>NUCLEOTIDE SEQUENCE</scope>
    <source>
        <tissue evidence="1">Shoot tissue taken approximately 20 cm above the soil surface</tissue>
    </source>
</reference>
<proteinExistence type="predicted"/>
<sequence>MQSRLPNEEPLGTSRIIRSKQSTLEAKLTTRNKLVRACQQYNI</sequence>
<dbReference type="EMBL" id="GBRH01228387">
    <property type="protein sequence ID" value="JAD69508.1"/>
    <property type="molecule type" value="Transcribed_RNA"/>
</dbReference>
<dbReference type="AlphaFoldDB" id="A0A0A9C4X4"/>